<reference evidence="16" key="1">
    <citation type="journal article" date="2014" name="Environ. Microbiol.">
        <title>Comparative genomics of the marine bacterial genus Glaciecola reveals the high degree of genomic diversity and genomic characteristic for cold adaptation.</title>
        <authorList>
            <person name="Qin Q.L."/>
            <person name="Xie B.B."/>
            <person name="Yu Y."/>
            <person name="Shu Y.L."/>
            <person name="Rong J.C."/>
            <person name="Zhang Y.J."/>
            <person name="Zhao D.L."/>
            <person name="Chen X.L."/>
            <person name="Zhang X.Y."/>
            <person name="Chen B."/>
            <person name="Zhou B.C."/>
            <person name="Zhang Y.Z."/>
        </authorList>
    </citation>
    <scope>NUCLEOTIDE SEQUENCE [LARGE SCALE GENOMIC DNA]</scope>
    <source>
        <strain evidence="16">ACAM 615</strain>
    </source>
</reference>
<dbReference type="Gene3D" id="2.40.240.20">
    <property type="entry name" value="Hypothetical PUA domain-like, domain 1"/>
    <property type="match status" value="1"/>
</dbReference>
<keyword evidence="6 12" id="KW-0698">rRNA processing</keyword>
<dbReference type="SUPFAM" id="SSF88697">
    <property type="entry name" value="PUA domain-like"/>
    <property type="match status" value="1"/>
</dbReference>
<comment type="subcellular location">
    <subcellularLocation>
        <location evidence="1 12">Cytoplasm</location>
    </subcellularLocation>
</comment>
<organism evidence="15 16">
    <name type="scientific">Brumicola pallidula DSM 14239 = ACAM 615</name>
    <dbReference type="NCBI Taxonomy" id="1121922"/>
    <lineage>
        <taxon>Bacteria</taxon>
        <taxon>Pseudomonadati</taxon>
        <taxon>Pseudomonadota</taxon>
        <taxon>Gammaproteobacteria</taxon>
        <taxon>Alteromonadales</taxon>
        <taxon>Alteromonadaceae</taxon>
        <taxon>Brumicola</taxon>
    </lineage>
</organism>
<dbReference type="STRING" id="1121922.GCA_000428905_00240"/>
<dbReference type="InterPro" id="IPR046886">
    <property type="entry name" value="RsmE_MTase_dom"/>
</dbReference>
<feature type="domain" description="Ribosomal RNA small subunit methyltransferase E PUA-like" evidence="14">
    <location>
        <begin position="21"/>
        <end position="66"/>
    </location>
</feature>
<evidence type="ECO:0000256" key="1">
    <source>
        <dbReference type="ARBA" id="ARBA00004496"/>
    </source>
</evidence>
<dbReference type="Proteomes" id="UP000006251">
    <property type="component" value="Unassembled WGS sequence"/>
</dbReference>
<dbReference type="Pfam" id="PF20260">
    <property type="entry name" value="PUA_4"/>
    <property type="match status" value="1"/>
</dbReference>
<dbReference type="InterPro" id="IPR029026">
    <property type="entry name" value="tRNA_m1G_MTases_N"/>
</dbReference>
<accession>K7A5V5</accession>
<evidence type="ECO:0000313" key="16">
    <source>
        <dbReference type="Proteomes" id="UP000006251"/>
    </source>
</evidence>
<dbReference type="PIRSF" id="PIRSF015601">
    <property type="entry name" value="MTase_slr0722"/>
    <property type="match status" value="1"/>
</dbReference>
<dbReference type="GO" id="GO:0070475">
    <property type="term" value="P:rRNA base methylation"/>
    <property type="evidence" value="ECO:0007669"/>
    <property type="project" value="TreeGrafter"/>
</dbReference>
<dbReference type="NCBIfam" id="NF008692">
    <property type="entry name" value="PRK11713.1-5"/>
    <property type="match status" value="1"/>
</dbReference>
<sequence>MRISRFYTPLPLQVDDEIELDSQLSHYINNVLRLKQADPIVLFNGDGNEYSAEVLSINKKQVLAIVNSQLSMRSESPLHIHLAQGVSKGDRMDFALQKSVELGVTEITPVITERCAVKLSADRWQKKHEQWQKIVISACEQSGRNVLPTLHQPLSLNKWLGQSTEQQKVMLTPGSSKYMSSLTRPVHGFRLLIGPEGGLSEQEVYTCEQTGFDSVNLGPRILRTETAALASISIMQALFGDL</sequence>
<dbReference type="GO" id="GO:0005737">
    <property type="term" value="C:cytoplasm"/>
    <property type="evidence" value="ECO:0007669"/>
    <property type="project" value="UniProtKB-SubCell"/>
</dbReference>
<evidence type="ECO:0000259" key="14">
    <source>
        <dbReference type="Pfam" id="PF20260"/>
    </source>
</evidence>
<keyword evidence="8 12" id="KW-0808">Transferase</keyword>
<evidence type="ECO:0000256" key="8">
    <source>
        <dbReference type="ARBA" id="ARBA00022679"/>
    </source>
</evidence>
<dbReference type="SUPFAM" id="SSF75217">
    <property type="entry name" value="alpha/beta knot"/>
    <property type="match status" value="1"/>
</dbReference>
<dbReference type="PANTHER" id="PTHR30027">
    <property type="entry name" value="RIBOSOMAL RNA SMALL SUBUNIT METHYLTRANSFERASE E"/>
    <property type="match status" value="1"/>
</dbReference>
<keyword evidence="5 12" id="KW-0963">Cytoplasm</keyword>
<gene>
    <name evidence="15" type="primary">rsmE</name>
    <name evidence="15" type="ORF">GPAL_3991</name>
</gene>
<dbReference type="EC" id="2.1.1.193" evidence="3 12"/>
<evidence type="ECO:0000256" key="3">
    <source>
        <dbReference type="ARBA" id="ARBA00012328"/>
    </source>
</evidence>
<protein>
    <recommendedName>
        <fullName evidence="4 12">Ribosomal RNA small subunit methyltransferase E</fullName>
        <ecNumber evidence="3 12">2.1.1.193</ecNumber>
    </recommendedName>
</protein>
<evidence type="ECO:0000256" key="6">
    <source>
        <dbReference type="ARBA" id="ARBA00022552"/>
    </source>
</evidence>
<dbReference type="InterPro" id="IPR029028">
    <property type="entry name" value="Alpha/beta_knot_MTases"/>
</dbReference>
<evidence type="ECO:0000256" key="2">
    <source>
        <dbReference type="ARBA" id="ARBA00005528"/>
    </source>
</evidence>
<evidence type="ECO:0000256" key="10">
    <source>
        <dbReference type="ARBA" id="ARBA00025699"/>
    </source>
</evidence>
<evidence type="ECO:0000256" key="4">
    <source>
        <dbReference type="ARBA" id="ARBA00013673"/>
    </source>
</evidence>
<keyword evidence="16" id="KW-1185">Reference proteome</keyword>
<comment type="catalytic activity">
    <reaction evidence="11 12">
        <text>uridine(1498) in 16S rRNA + S-adenosyl-L-methionine = N(3)-methyluridine(1498) in 16S rRNA + S-adenosyl-L-homocysteine + H(+)</text>
        <dbReference type="Rhea" id="RHEA:42920"/>
        <dbReference type="Rhea" id="RHEA-COMP:10283"/>
        <dbReference type="Rhea" id="RHEA-COMP:10284"/>
        <dbReference type="ChEBI" id="CHEBI:15378"/>
        <dbReference type="ChEBI" id="CHEBI:57856"/>
        <dbReference type="ChEBI" id="CHEBI:59789"/>
        <dbReference type="ChEBI" id="CHEBI:65315"/>
        <dbReference type="ChEBI" id="CHEBI:74502"/>
        <dbReference type="EC" id="2.1.1.193"/>
    </reaction>
</comment>
<evidence type="ECO:0000256" key="12">
    <source>
        <dbReference type="PIRNR" id="PIRNR015601"/>
    </source>
</evidence>
<evidence type="ECO:0000256" key="11">
    <source>
        <dbReference type="ARBA" id="ARBA00047944"/>
    </source>
</evidence>
<dbReference type="EMBL" id="BAEQ01000067">
    <property type="protein sequence ID" value="GAC30830.1"/>
    <property type="molecule type" value="Genomic_DNA"/>
</dbReference>
<evidence type="ECO:0000313" key="15">
    <source>
        <dbReference type="EMBL" id="GAC30830.1"/>
    </source>
</evidence>
<dbReference type="NCBIfam" id="TIGR00046">
    <property type="entry name" value="RsmE family RNA methyltransferase"/>
    <property type="match status" value="1"/>
</dbReference>
<dbReference type="InterPro" id="IPR006700">
    <property type="entry name" value="RsmE"/>
</dbReference>
<comment type="similarity">
    <text evidence="2 12">Belongs to the RNA methyltransferase RsmE family.</text>
</comment>
<dbReference type="PANTHER" id="PTHR30027:SF3">
    <property type="entry name" value="16S RRNA (URACIL(1498)-N(3))-METHYLTRANSFERASE"/>
    <property type="match status" value="1"/>
</dbReference>
<evidence type="ECO:0000256" key="9">
    <source>
        <dbReference type="ARBA" id="ARBA00022691"/>
    </source>
</evidence>
<name>K7A5V5_9ALTE</name>
<dbReference type="GO" id="GO:0070042">
    <property type="term" value="F:rRNA (uridine-N3-)-methyltransferase activity"/>
    <property type="evidence" value="ECO:0007669"/>
    <property type="project" value="TreeGrafter"/>
</dbReference>
<evidence type="ECO:0000259" key="13">
    <source>
        <dbReference type="Pfam" id="PF04452"/>
    </source>
</evidence>
<comment type="caution">
    <text evidence="15">The sequence shown here is derived from an EMBL/GenBank/DDBJ whole genome shotgun (WGS) entry which is preliminary data.</text>
</comment>
<dbReference type="CDD" id="cd18084">
    <property type="entry name" value="RsmE-like"/>
    <property type="match status" value="1"/>
</dbReference>
<evidence type="ECO:0000256" key="7">
    <source>
        <dbReference type="ARBA" id="ARBA00022603"/>
    </source>
</evidence>
<dbReference type="InterPro" id="IPR046887">
    <property type="entry name" value="RsmE_PUA-like"/>
</dbReference>
<proteinExistence type="inferred from homology"/>
<dbReference type="Pfam" id="PF04452">
    <property type="entry name" value="Methyltrans_RNA"/>
    <property type="match status" value="1"/>
</dbReference>
<keyword evidence="9 12" id="KW-0949">S-adenosyl-L-methionine</keyword>
<dbReference type="AlphaFoldDB" id="K7A5V5"/>
<comment type="function">
    <text evidence="10 12">Specifically methylates the N3 position of the uracil ring of uridine 1498 (m3U1498) in 16S rRNA. Acts on the fully assembled 30S ribosomal subunit.</text>
</comment>
<dbReference type="Gene3D" id="3.40.1280.10">
    <property type="match status" value="1"/>
</dbReference>
<evidence type="ECO:0000256" key="5">
    <source>
        <dbReference type="ARBA" id="ARBA00022490"/>
    </source>
</evidence>
<dbReference type="RefSeq" id="WP_006015514.1">
    <property type="nucleotide sequence ID" value="NZ_BAEQ01000067.1"/>
</dbReference>
<keyword evidence="7 12" id="KW-0489">Methyltransferase</keyword>
<feature type="domain" description="Ribosomal RNA small subunit methyltransferase E methyltransferase" evidence="13">
    <location>
        <begin position="75"/>
        <end position="236"/>
    </location>
</feature>
<dbReference type="OrthoDB" id="9815641at2"/>
<dbReference type="InterPro" id="IPR015947">
    <property type="entry name" value="PUA-like_sf"/>
</dbReference>